<evidence type="ECO:0000313" key="3">
    <source>
        <dbReference type="Proteomes" id="UP000193689"/>
    </source>
</evidence>
<keyword evidence="2" id="KW-0012">Acyltransferase</keyword>
<dbReference type="EMBL" id="MCFJ01000001">
    <property type="protein sequence ID" value="ORY72128.1"/>
    <property type="molecule type" value="Genomic_DNA"/>
</dbReference>
<dbReference type="GeneID" id="63775483"/>
<dbReference type="InterPro" id="IPR016181">
    <property type="entry name" value="Acyl_CoA_acyltransferase"/>
</dbReference>
<feature type="domain" description="N-acetyltransferase" evidence="1">
    <location>
        <begin position="64"/>
        <end position="204"/>
    </location>
</feature>
<dbReference type="RefSeq" id="XP_040721720.1">
    <property type="nucleotide sequence ID" value="XM_040859271.1"/>
</dbReference>
<accession>A0A1Y2EKU3</accession>
<dbReference type="SUPFAM" id="SSF55729">
    <property type="entry name" value="Acyl-CoA N-acyltransferases (Nat)"/>
    <property type="match status" value="1"/>
</dbReference>
<dbReference type="InterPro" id="IPR000182">
    <property type="entry name" value="GNAT_dom"/>
</dbReference>
<dbReference type="OrthoDB" id="2115692at2759"/>
<dbReference type="InterPro" id="IPR052523">
    <property type="entry name" value="Trichothecene_AcTrans"/>
</dbReference>
<dbReference type="CDD" id="cd04301">
    <property type="entry name" value="NAT_SF"/>
    <property type="match status" value="1"/>
</dbReference>
<dbReference type="AlphaFoldDB" id="A0A1Y2EKU3"/>
<name>A0A1Y2EKU3_9PEZI</name>
<dbReference type="PROSITE" id="PS51186">
    <property type="entry name" value="GNAT"/>
    <property type="match status" value="1"/>
</dbReference>
<dbReference type="PANTHER" id="PTHR42791">
    <property type="entry name" value="GNAT FAMILY ACETYLTRANSFERASE"/>
    <property type="match status" value="1"/>
</dbReference>
<protein>
    <submittedName>
        <fullName evidence="2">Acyl-CoA N-acyltransferase</fullName>
    </submittedName>
</protein>
<dbReference type="PANTHER" id="PTHR42791:SF17">
    <property type="entry name" value="ACETYLTRANSFERASE, GNAT FAMILY FAMILY (AFU_ORTHOLOGUE AFUA_8G05690)"/>
    <property type="match status" value="1"/>
</dbReference>
<dbReference type="GO" id="GO:0016747">
    <property type="term" value="F:acyltransferase activity, transferring groups other than amino-acyl groups"/>
    <property type="evidence" value="ECO:0007669"/>
    <property type="project" value="InterPro"/>
</dbReference>
<dbReference type="STRING" id="1141098.A0A1Y2EKU3"/>
<proteinExistence type="predicted"/>
<dbReference type="Gene3D" id="3.40.630.30">
    <property type="match status" value="1"/>
</dbReference>
<dbReference type="Proteomes" id="UP000193689">
    <property type="component" value="Unassembled WGS sequence"/>
</dbReference>
<reference evidence="2 3" key="1">
    <citation type="submission" date="2016-07" db="EMBL/GenBank/DDBJ databases">
        <title>Pervasive Adenine N6-methylation of Active Genes in Fungi.</title>
        <authorList>
            <consortium name="DOE Joint Genome Institute"/>
            <person name="Mondo S.J."/>
            <person name="Dannebaum R.O."/>
            <person name="Kuo R.C."/>
            <person name="Labutti K."/>
            <person name="Haridas S."/>
            <person name="Kuo A."/>
            <person name="Salamov A."/>
            <person name="Ahrendt S.R."/>
            <person name="Lipzen A."/>
            <person name="Sullivan W."/>
            <person name="Andreopoulos W.B."/>
            <person name="Clum A."/>
            <person name="Lindquist E."/>
            <person name="Daum C."/>
            <person name="Ramamoorthy G.K."/>
            <person name="Gryganskyi A."/>
            <person name="Culley D."/>
            <person name="Magnuson J.K."/>
            <person name="James T.Y."/>
            <person name="O'Malley M.A."/>
            <person name="Stajich J.E."/>
            <person name="Spatafora J.W."/>
            <person name="Visel A."/>
            <person name="Grigoriev I.V."/>
        </authorList>
    </citation>
    <scope>NUCLEOTIDE SEQUENCE [LARGE SCALE GENOMIC DNA]</scope>
    <source>
        <strain evidence="2 3">CBS 129021</strain>
    </source>
</reference>
<gene>
    <name evidence="2" type="ORF">BCR38DRAFT_418999</name>
</gene>
<dbReference type="InParanoid" id="A0A1Y2EKU3"/>
<keyword evidence="2" id="KW-0808">Transferase</keyword>
<keyword evidence="3" id="KW-1185">Reference proteome</keyword>
<comment type="caution">
    <text evidence="2">The sequence shown here is derived from an EMBL/GenBank/DDBJ whole genome shotgun (WGS) entry which is preliminary data.</text>
</comment>
<evidence type="ECO:0000313" key="2">
    <source>
        <dbReference type="EMBL" id="ORY72128.1"/>
    </source>
</evidence>
<evidence type="ECO:0000259" key="1">
    <source>
        <dbReference type="PROSITE" id="PS51186"/>
    </source>
</evidence>
<organism evidence="2 3">
    <name type="scientific">Pseudomassariella vexata</name>
    <dbReference type="NCBI Taxonomy" id="1141098"/>
    <lineage>
        <taxon>Eukaryota</taxon>
        <taxon>Fungi</taxon>
        <taxon>Dikarya</taxon>
        <taxon>Ascomycota</taxon>
        <taxon>Pezizomycotina</taxon>
        <taxon>Sordariomycetes</taxon>
        <taxon>Xylariomycetidae</taxon>
        <taxon>Amphisphaeriales</taxon>
        <taxon>Pseudomassariaceae</taxon>
        <taxon>Pseudomassariella</taxon>
    </lineage>
</organism>
<sequence length="210" mass="23159">MGLTMRPATSADTPAMCAVFFDAFQNHGTNTRIFPASSPHAQSFIFNTLSAEISNPRAYFHVITDSSSPTPEKIIAFAKWNGPDPKPGSDSNYQKPAQLPFPEDGDTELAKEFFETIAQKQEEHMGMRRHWCLGLIGVKTEVQGRGAGGMLVKWGLDRADADGLEAYLVASPSGAPIYRRYGFEDIEVWTLKGHTECFMLRKAKAGKLCP</sequence>